<evidence type="ECO:0000256" key="1">
    <source>
        <dbReference type="SAM" id="MobiDB-lite"/>
    </source>
</evidence>
<proteinExistence type="predicted"/>
<organism evidence="2 3">
    <name type="scientific">Micromonospora qiuiae</name>
    <dbReference type="NCBI Taxonomy" id="502268"/>
    <lineage>
        <taxon>Bacteria</taxon>
        <taxon>Bacillati</taxon>
        <taxon>Actinomycetota</taxon>
        <taxon>Actinomycetes</taxon>
        <taxon>Micromonosporales</taxon>
        <taxon>Micromonosporaceae</taxon>
        <taxon>Micromonospora</taxon>
    </lineage>
</organism>
<reference evidence="2 3" key="1">
    <citation type="submission" date="2021-01" db="EMBL/GenBank/DDBJ databases">
        <title>Whole genome shotgun sequence of Verrucosispora qiuiae NBRC 106684.</title>
        <authorList>
            <person name="Komaki H."/>
            <person name="Tamura T."/>
        </authorList>
    </citation>
    <scope>NUCLEOTIDE SEQUENCE [LARGE SCALE GENOMIC DNA]</scope>
    <source>
        <strain evidence="2 3">NBRC 106684</strain>
    </source>
</reference>
<sequence length="77" mass="8601">MDARLQGVMVVVIWQVDKGLMVGCGASQPRSTDAFVLNRSQWFRYSEIFGARRDRRLRGGHGPTAPPIYPPKTPADD</sequence>
<evidence type="ECO:0000313" key="2">
    <source>
        <dbReference type="EMBL" id="GIJ28985.1"/>
    </source>
</evidence>
<comment type="caution">
    <text evidence="2">The sequence shown here is derived from an EMBL/GenBank/DDBJ whole genome shotgun (WGS) entry which is preliminary data.</text>
</comment>
<evidence type="ECO:0000313" key="3">
    <source>
        <dbReference type="Proteomes" id="UP000653076"/>
    </source>
</evidence>
<dbReference type="EMBL" id="BOPC01000059">
    <property type="protein sequence ID" value="GIJ28985.1"/>
    <property type="molecule type" value="Genomic_DNA"/>
</dbReference>
<protein>
    <submittedName>
        <fullName evidence="2">Uncharacterized protein</fullName>
    </submittedName>
</protein>
<keyword evidence="3" id="KW-1185">Reference proteome</keyword>
<name>A0ABQ4JFR4_9ACTN</name>
<dbReference type="Proteomes" id="UP000653076">
    <property type="component" value="Unassembled WGS sequence"/>
</dbReference>
<gene>
    <name evidence="2" type="ORF">Vqi01_41470</name>
</gene>
<feature type="compositionally biased region" description="Pro residues" evidence="1">
    <location>
        <begin position="64"/>
        <end position="77"/>
    </location>
</feature>
<accession>A0ABQ4JFR4</accession>
<feature type="region of interest" description="Disordered" evidence="1">
    <location>
        <begin position="55"/>
        <end position="77"/>
    </location>
</feature>